<dbReference type="Gene3D" id="2.70.70.10">
    <property type="entry name" value="Glucose Permease (Domain IIA)"/>
    <property type="match status" value="1"/>
</dbReference>
<dbReference type="SMART" id="SM01208">
    <property type="entry name" value="G5"/>
    <property type="match status" value="1"/>
</dbReference>
<dbReference type="InterPro" id="IPR011098">
    <property type="entry name" value="G5_dom"/>
</dbReference>
<feature type="domain" description="G5" evidence="3">
    <location>
        <begin position="300"/>
        <end position="382"/>
    </location>
</feature>
<evidence type="ECO:0000256" key="2">
    <source>
        <dbReference type="SAM" id="Phobius"/>
    </source>
</evidence>
<keyword evidence="2" id="KW-1133">Transmembrane helix</keyword>
<evidence type="ECO:0000313" key="6">
    <source>
        <dbReference type="Proteomes" id="UP000193834"/>
    </source>
</evidence>
<dbReference type="Gene3D" id="3.10.350.10">
    <property type="entry name" value="LysM domain"/>
    <property type="match status" value="1"/>
</dbReference>
<keyword evidence="1" id="KW-0732">Signal</keyword>
<dbReference type="CDD" id="cd12797">
    <property type="entry name" value="M23_peptidase"/>
    <property type="match status" value="1"/>
</dbReference>
<dbReference type="Pfam" id="PF01551">
    <property type="entry name" value="Peptidase_M23"/>
    <property type="match status" value="1"/>
</dbReference>
<accession>A0A1X7KK27</accession>
<evidence type="ECO:0000313" key="5">
    <source>
        <dbReference type="EMBL" id="SMG41449.1"/>
    </source>
</evidence>
<dbReference type="PROSITE" id="PS51782">
    <property type="entry name" value="LYSM"/>
    <property type="match status" value="1"/>
</dbReference>
<sequence>MDRFDERLQEEGKTSQPSSRWNKLLSAWRSKAATASAMQWVRESRKQILMSVSGVVIITAAAWGGNAYVHANTIEYLEVYKGDQLVGTVSSQDDLNKLYDARLQAIQTKYPNVHMKIDTSMIRTVGAAKFKKVPETEETLGKLEAMIPAYAEGVELKVNDVPIGIVKDQDTADKLLMQVKNAHNPDLKKTKEVKALSANTRSTNAAKVMSRVESVALRERVAMTEKDTDPNKVLTEEEAMKLLTEGKEKAVEYTVKKGDTVSSIAKEHRVAMETIYKNNPEVEEQYLQIGQKLNLTEMKPLLTVKTVETYSEFIVTEPQKEIRYDDSMRAGEVKVVREGKQGMKRMTYKLTKDNGNLTKEEWIDQEVITPAISKIVIQGTKVVNGEGTGSFAYPVSGATLTSGYGERWGRMHKGIDLVSSDRTIMASDDGVIAFAGVKNGYGNTIIINHRNGYKTLYGHLSSIDVNEGDIVEKGQSIAVMGSTGNSTGTHLHFEIHKDDAVQNPLKYL</sequence>
<dbReference type="SMART" id="SM00257">
    <property type="entry name" value="LysM"/>
    <property type="match status" value="1"/>
</dbReference>
<keyword evidence="5" id="KW-0378">Hydrolase</keyword>
<dbReference type="AlphaFoldDB" id="A0A1X7KK27"/>
<dbReference type="Proteomes" id="UP000193834">
    <property type="component" value="Unassembled WGS sequence"/>
</dbReference>
<dbReference type="CDD" id="cd00118">
    <property type="entry name" value="LysM"/>
    <property type="match status" value="1"/>
</dbReference>
<dbReference type="Pfam" id="PF07501">
    <property type="entry name" value="G5"/>
    <property type="match status" value="1"/>
</dbReference>
<dbReference type="Gene3D" id="2.20.230.10">
    <property type="entry name" value="Resuscitation-promoting factor rpfb"/>
    <property type="match status" value="1"/>
</dbReference>
<gene>
    <name evidence="5" type="ORF">SAMN06295960_2400</name>
</gene>
<dbReference type="GO" id="GO:0004222">
    <property type="term" value="F:metalloendopeptidase activity"/>
    <property type="evidence" value="ECO:0007669"/>
    <property type="project" value="TreeGrafter"/>
</dbReference>
<dbReference type="InterPro" id="IPR011055">
    <property type="entry name" value="Dup_hybrid_motif"/>
</dbReference>
<evidence type="ECO:0000259" key="3">
    <source>
        <dbReference type="PROSITE" id="PS51109"/>
    </source>
</evidence>
<feature type="transmembrane region" description="Helical" evidence="2">
    <location>
        <begin position="48"/>
        <end position="69"/>
    </location>
</feature>
<dbReference type="OrthoDB" id="9805799at2"/>
<dbReference type="PANTHER" id="PTHR21666">
    <property type="entry name" value="PEPTIDASE-RELATED"/>
    <property type="match status" value="1"/>
</dbReference>
<keyword evidence="2" id="KW-0812">Transmembrane</keyword>
<dbReference type="PROSITE" id="PS51109">
    <property type="entry name" value="G5"/>
    <property type="match status" value="1"/>
</dbReference>
<keyword evidence="2" id="KW-0472">Membrane</keyword>
<proteinExistence type="predicted"/>
<dbReference type="InterPro" id="IPR016047">
    <property type="entry name" value="M23ase_b-sheet_dom"/>
</dbReference>
<dbReference type="InterPro" id="IPR050570">
    <property type="entry name" value="Cell_wall_metabolism_enzyme"/>
</dbReference>
<evidence type="ECO:0000259" key="4">
    <source>
        <dbReference type="PROSITE" id="PS51782"/>
    </source>
</evidence>
<feature type="domain" description="LysM" evidence="4">
    <location>
        <begin position="251"/>
        <end position="295"/>
    </location>
</feature>
<dbReference type="PANTHER" id="PTHR21666:SF270">
    <property type="entry name" value="MUREIN HYDROLASE ACTIVATOR ENVC"/>
    <property type="match status" value="1"/>
</dbReference>
<name>A0A1X7KK27_9BACL</name>
<protein>
    <submittedName>
        <fullName evidence="5">Murein DD-endopeptidase MepM and murein hydrolase activator NlpD, contain LysM domain</fullName>
    </submittedName>
</protein>
<dbReference type="InterPro" id="IPR018392">
    <property type="entry name" value="LysM"/>
</dbReference>
<dbReference type="RefSeq" id="WP_085494611.1">
    <property type="nucleotide sequence ID" value="NZ_FXAZ01000003.1"/>
</dbReference>
<evidence type="ECO:0000256" key="1">
    <source>
        <dbReference type="ARBA" id="ARBA00022729"/>
    </source>
</evidence>
<dbReference type="EMBL" id="FXAZ01000003">
    <property type="protein sequence ID" value="SMG41449.1"/>
    <property type="molecule type" value="Genomic_DNA"/>
</dbReference>
<dbReference type="STRING" id="1852522.SAMN06295960_2400"/>
<reference evidence="5 6" key="1">
    <citation type="submission" date="2017-04" db="EMBL/GenBank/DDBJ databases">
        <authorList>
            <person name="Afonso C.L."/>
            <person name="Miller P.J."/>
            <person name="Scott M.A."/>
            <person name="Spackman E."/>
            <person name="Goraichik I."/>
            <person name="Dimitrov K.M."/>
            <person name="Suarez D.L."/>
            <person name="Swayne D.E."/>
        </authorList>
    </citation>
    <scope>NUCLEOTIDE SEQUENCE [LARGE SCALE GENOMIC DNA]</scope>
    <source>
        <strain evidence="5 6">11</strain>
    </source>
</reference>
<dbReference type="Pfam" id="PF01476">
    <property type="entry name" value="LysM"/>
    <property type="match status" value="1"/>
</dbReference>
<dbReference type="SUPFAM" id="SSF51261">
    <property type="entry name" value="Duplicated hybrid motif"/>
    <property type="match status" value="1"/>
</dbReference>
<organism evidence="5 6">
    <name type="scientific">Paenibacillus aquistagni</name>
    <dbReference type="NCBI Taxonomy" id="1852522"/>
    <lineage>
        <taxon>Bacteria</taxon>
        <taxon>Bacillati</taxon>
        <taxon>Bacillota</taxon>
        <taxon>Bacilli</taxon>
        <taxon>Bacillales</taxon>
        <taxon>Paenibacillaceae</taxon>
        <taxon>Paenibacillus</taxon>
    </lineage>
</organism>
<keyword evidence="6" id="KW-1185">Reference proteome</keyword>
<dbReference type="InterPro" id="IPR036779">
    <property type="entry name" value="LysM_dom_sf"/>
</dbReference>